<protein>
    <submittedName>
        <fullName evidence="5">Penicillin V acylase</fullName>
    </submittedName>
</protein>
<keyword evidence="2" id="KW-0378">Hydrolase</keyword>
<dbReference type="PROSITE" id="PS51257">
    <property type="entry name" value="PROKAR_LIPOPROTEIN"/>
    <property type="match status" value="1"/>
</dbReference>
<dbReference type="EMBL" id="CXWC01000002">
    <property type="protein sequence ID" value="CTQ67306.1"/>
    <property type="molecule type" value="Genomic_DNA"/>
</dbReference>
<gene>
    <name evidence="5" type="ORF">LA5096_01418</name>
</gene>
<dbReference type="InterPro" id="IPR029132">
    <property type="entry name" value="CBAH/NAAA_C"/>
</dbReference>
<evidence type="ECO:0000256" key="3">
    <source>
        <dbReference type="SAM" id="SignalP"/>
    </source>
</evidence>
<dbReference type="AlphaFoldDB" id="A0A0M6ZYM0"/>
<dbReference type="RefSeq" id="WP_055115376.1">
    <property type="nucleotide sequence ID" value="NZ_CXWA01000002.1"/>
</dbReference>
<keyword evidence="6" id="KW-1185">Reference proteome</keyword>
<dbReference type="OrthoDB" id="1265391at2"/>
<sequence length="357" mass="38218">MRGIRSFHNWPSALRLGICVFTFFSVSAAIACSTVAFTNQTNPLLAYNFDFEATDAGFVLINPPDASKRSAMDGTAARWVSRFGSVTVNQIGPGMPAAGMNTKGLVITLMWNSEAVYSGNSGAPVVSELEFIQRLLDTSASVEEALSQLNLITVQGLVPIHYFLFDASGSAAIVTPTATGLTVHRGNDVPVPALTNTTYEKALQHIRTSVGTNSTPESAGSLDRFRRAAAVTQTNSIFTSAQAFNVLEDLANPSTRWQIVFDPASLHVNLRLANGGEMLRLDLALLDFTCLERPLGVSLRSGRDTFSSTDLSPIERAELTDSMSDVLLSMKSTAHLGKPEIVANLSAGLLDSIACRN</sequence>
<feature type="chain" id="PRO_5009787908" evidence="3">
    <location>
        <begin position="32"/>
        <end position="357"/>
    </location>
</feature>
<organism evidence="5 6">
    <name type="scientific">Roseibium album</name>
    <dbReference type="NCBI Taxonomy" id="311410"/>
    <lineage>
        <taxon>Bacteria</taxon>
        <taxon>Pseudomonadati</taxon>
        <taxon>Pseudomonadota</taxon>
        <taxon>Alphaproteobacteria</taxon>
        <taxon>Hyphomicrobiales</taxon>
        <taxon>Stappiaceae</taxon>
        <taxon>Roseibium</taxon>
    </lineage>
</organism>
<reference evidence="6" key="1">
    <citation type="submission" date="2015-07" db="EMBL/GenBank/DDBJ databases">
        <authorList>
            <person name="Rodrigo-Torres Lidia"/>
            <person name="Arahal R.David."/>
        </authorList>
    </citation>
    <scope>NUCLEOTIDE SEQUENCE [LARGE SCALE GENOMIC DNA]</scope>
    <source>
        <strain evidence="6">CECT 5096</strain>
    </source>
</reference>
<dbReference type="InterPro" id="IPR029055">
    <property type="entry name" value="Ntn_hydrolases_N"/>
</dbReference>
<accession>A0A0M6ZYM0</accession>
<evidence type="ECO:0000313" key="6">
    <source>
        <dbReference type="Proteomes" id="UP000049983"/>
    </source>
</evidence>
<dbReference type="GeneID" id="97668838"/>
<evidence type="ECO:0000256" key="2">
    <source>
        <dbReference type="ARBA" id="ARBA00022801"/>
    </source>
</evidence>
<evidence type="ECO:0000259" key="4">
    <source>
        <dbReference type="Pfam" id="PF02275"/>
    </source>
</evidence>
<dbReference type="GO" id="GO:0016787">
    <property type="term" value="F:hydrolase activity"/>
    <property type="evidence" value="ECO:0007669"/>
    <property type="project" value="UniProtKB-KW"/>
</dbReference>
<dbReference type="InterPro" id="IPR052193">
    <property type="entry name" value="Peptidase_C59"/>
</dbReference>
<proteinExistence type="inferred from homology"/>
<dbReference type="Proteomes" id="UP000049983">
    <property type="component" value="Unassembled WGS sequence"/>
</dbReference>
<feature type="domain" description="Choloylglycine hydrolase/NAAA C-terminal" evidence="4">
    <location>
        <begin position="32"/>
        <end position="213"/>
    </location>
</feature>
<dbReference type="STRING" id="311410.LA5095_02562"/>
<evidence type="ECO:0000313" key="5">
    <source>
        <dbReference type="EMBL" id="CTQ67306.1"/>
    </source>
</evidence>
<evidence type="ECO:0000256" key="1">
    <source>
        <dbReference type="ARBA" id="ARBA00006625"/>
    </source>
</evidence>
<dbReference type="PANTHER" id="PTHR35527">
    <property type="entry name" value="CHOLOYLGLYCINE HYDROLASE"/>
    <property type="match status" value="1"/>
</dbReference>
<dbReference type="Gene3D" id="3.60.60.10">
    <property type="entry name" value="Penicillin V Acylase, Chain A"/>
    <property type="match status" value="1"/>
</dbReference>
<dbReference type="SUPFAM" id="SSF56235">
    <property type="entry name" value="N-terminal nucleophile aminohydrolases (Ntn hydrolases)"/>
    <property type="match status" value="1"/>
</dbReference>
<keyword evidence="3" id="KW-0732">Signal</keyword>
<dbReference type="PANTHER" id="PTHR35527:SF2">
    <property type="entry name" value="HYDROLASE"/>
    <property type="match status" value="1"/>
</dbReference>
<feature type="signal peptide" evidence="3">
    <location>
        <begin position="1"/>
        <end position="31"/>
    </location>
</feature>
<comment type="similarity">
    <text evidence="1">Belongs to the peptidase C59 family.</text>
</comment>
<name>A0A0M6ZYM0_9HYPH</name>
<dbReference type="Pfam" id="PF02275">
    <property type="entry name" value="CBAH"/>
    <property type="match status" value="1"/>
</dbReference>